<dbReference type="EMBL" id="RDBE01000008">
    <property type="protein sequence ID" value="RLV48799.1"/>
    <property type="molecule type" value="Genomic_DNA"/>
</dbReference>
<reference evidence="1 2" key="1">
    <citation type="submission" date="2018-10" db="EMBL/GenBank/DDBJ databases">
        <title>Marmoricola sp. 4Q3S-7 whole genome shotgun sequence.</title>
        <authorList>
            <person name="Li F."/>
        </authorList>
    </citation>
    <scope>NUCLEOTIDE SEQUENCE [LARGE SCALE GENOMIC DNA]</scope>
    <source>
        <strain evidence="1 2">4Q3S-7</strain>
    </source>
</reference>
<organism evidence="1 2">
    <name type="scientific">Nocardioides mangrovicus</name>
    <dbReference type="NCBI Taxonomy" id="2478913"/>
    <lineage>
        <taxon>Bacteria</taxon>
        <taxon>Bacillati</taxon>
        <taxon>Actinomycetota</taxon>
        <taxon>Actinomycetes</taxon>
        <taxon>Propionibacteriales</taxon>
        <taxon>Nocardioidaceae</taxon>
        <taxon>Nocardioides</taxon>
    </lineage>
</organism>
<gene>
    <name evidence="1" type="ORF">D9V37_13845</name>
</gene>
<keyword evidence="2" id="KW-1185">Reference proteome</keyword>
<evidence type="ECO:0000313" key="1">
    <source>
        <dbReference type="EMBL" id="RLV48799.1"/>
    </source>
</evidence>
<protein>
    <submittedName>
        <fullName evidence="1">Uncharacterized protein</fullName>
    </submittedName>
</protein>
<proteinExistence type="predicted"/>
<evidence type="ECO:0000313" key="2">
    <source>
        <dbReference type="Proteomes" id="UP000281708"/>
    </source>
</evidence>
<sequence length="217" mass="23374">MSMLEALGAQEDLGTERLRLLESSLLGDVPQLDRFVRHDVLDWAAEAVSAPVASRAADVLVAAAAPAYADGVTDHWRRLAVTGFLGAEIEHADETMPTGHARLDQLLAEVAAADIAAREAWRQAVTQMQVWTTRWAPAMHEATWALHLTDRLRLAADAQLAAVLAFRSGGFNAHDAAYGVWNALSGLVHATLADDLLADEHRARLTLVHRLVGTGPA</sequence>
<accession>A0A3L8P2L5</accession>
<dbReference type="AlphaFoldDB" id="A0A3L8P2L5"/>
<dbReference type="Proteomes" id="UP000281708">
    <property type="component" value="Unassembled WGS sequence"/>
</dbReference>
<dbReference type="RefSeq" id="WP_121806760.1">
    <property type="nucleotide sequence ID" value="NZ_RDBE01000008.1"/>
</dbReference>
<comment type="caution">
    <text evidence="1">The sequence shown here is derived from an EMBL/GenBank/DDBJ whole genome shotgun (WGS) entry which is preliminary data.</text>
</comment>
<name>A0A3L8P2L5_9ACTN</name>
<dbReference type="OrthoDB" id="3782200at2"/>